<gene>
    <name evidence="11" type="ORF">PECUL_23A007229</name>
</gene>
<name>A0AAD1R8F2_PELCU</name>
<feature type="domain" description="G-protein coupled receptors family 1 profile" evidence="10">
    <location>
        <begin position="44"/>
        <end position="296"/>
    </location>
</feature>
<dbReference type="InterPro" id="IPR017452">
    <property type="entry name" value="GPCR_Rhodpsn_7TM"/>
</dbReference>
<evidence type="ECO:0000256" key="2">
    <source>
        <dbReference type="ARBA" id="ARBA00004141"/>
    </source>
</evidence>
<dbReference type="InterPro" id="IPR000725">
    <property type="entry name" value="Olfact_rcpt"/>
</dbReference>
<evidence type="ECO:0000256" key="5">
    <source>
        <dbReference type="ARBA" id="ARBA00022725"/>
    </source>
</evidence>
<comment type="function">
    <text evidence="1">Odorant receptor.</text>
</comment>
<feature type="transmembrane region" description="Helical" evidence="9">
    <location>
        <begin position="240"/>
        <end position="263"/>
    </location>
</feature>
<feature type="transmembrane region" description="Helical" evidence="9">
    <location>
        <begin position="275"/>
        <end position="298"/>
    </location>
</feature>
<feature type="transmembrane region" description="Helical" evidence="9">
    <location>
        <begin position="105"/>
        <end position="123"/>
    </location>
</feature>
<keyword evidence="12" id="KW-1185">Reference proteome</keyword>
<evidence type="ECO:0000256" key="9">
    <source>
        <dbReference type="SAM" id="Phobius"/>
    </source>
</evidence>
<dbReference type="InterPro" id="IPR050402">
    <property type="entry name" value="OR51/52/56-like"/>
</dbReference>
<evidence type="ECO:0000256" key="3">
    <source>
        <dbReference type="ARBA" id="ARBA00022606"/>
    </source>
</evidence>
<evidence type="ECO:0000259" key="10">
    <source>
        <dbReference type="PROSITE" id="PS50262"/>
    </source>
</evidence>
<evidence type="ECO:0000256" key="6">
    <source>
        <dbReference type="ARBA" id="ARBA00022989"/>
    </source>
</evidence>
<dbReference type="SUPFAM" id="SSF81321">
    <property type="entry name" value="Family A G protein-coupled receptor-like"/>
    <property type="match status" value="1"/>
</dbReference>
<dbReference type="PANTHER" id="PTHR26450">
    <property type="entry name" value="OLFACTORY RECEPTOR 56B1-RELATED"/>
    <property type="match status" value="1"/>
</dbReference>
<dbReference type="InterPro" id="IPR000276">
    <property type="entry name" value="GPCR_Rhodpsn"/>
</dbReference>
<keyword evidence="6 9" id="KW-1133">Transmembrane helix</keyword>
<dbReference type="PROSITE" id="PS50262">
    <property type="entry name" value="G_PROTEIN_RECEP_F1_2"/>
    <property type="match status" value="1"/>
</dbReference>
<feature type="transmembrane region" description="Helical" evidence="9">
    <location>
        <begin position="28"/>
        <end position="51"/>
    </location>
</feature>
<organism evidence="11 12">
    <name type="scientific">Pelobates cultripes</name>
    <name type="common">Western spadefoot toad</name>
    <dbReference type="NCBI Taxonomy" id="61616"/>
    <lineage>
        <taxon>Eukaryota</taxon>
        <taxon>Metazoa</taxon>
        <taxon>Chordata</taxon>
        <taxon>Craniata</taxon>
        <taxon>Vertebrata</taxon>
        <taxon>Euteleostomi</taxon>
        <taxon>Amphibia</taxon>
        <taxon>Batrachia</taxon>
        <taxon>Anura</taxon>
        <taxon>Pelobatoidea</taxon>
        <taxon>Pelobatidae</taxon>
        <taxon>Pelobates</taxon>
    </lineage>
</organism>
<evidence type="ECO:0000313" key="11">
    <source>
        <dbReference type="EMBL" id="CAH2226140.1"/>
    </source>
</evidence>
<dbReference type="GO" id="GO:0004930">
    <property type="term" value="F:G protein-coupled receptor activity"/>
    <property type="evidence" value="ECO:0007669"/>
    <property type="project" value="InterPro"/>
</dbReference>
<evidence type="ECO:0000313" key="12">
    <source>
        <dbReference type="Proteomes" id="UP001295444"/>
    </source>
</evidence>
<dbReference type="GO" id="GO:0004984">
    <property type="term" value="F:olfactory receptor activity"/>
    <property type="evidence" value="ECO:0007669"/>
    <property type="project" value="InterPro"/>
</dbReference>
<dbReference type="GO" id="GO:0005886">
    <property type="term" value="C:plasma membrane"/>
    <property type="evidence" value="ECO:0007669"/>
    <property type="project" value="TreeGrafter"/>
</dbReference>
<dbReference type="PRINTS" id="PR00245">
    <property type="entry name" value="OLFACTORYR"/>
</dbReference>
<keyword evidence="8" id="KW-0807">Transducer</keyword>
<reference evidence="11" key="1">
    <citation type="submission" date="2022-03" db="EMBL/GenBank/DDBJ databases">
        <authorList>
            <person name="Alioto T."/>
            <person name="Alioto T."/>
            <person name="Gomez Garrido J."/>
        </authorList>
    </citation>
    <scope>NUCLEOTIDE SEQUENCE</scope>
</reference>
<proteinExistence type="predicted"/>
<keyword evidence="4 9" id="KW-0812">Transmembrane</keyword>
<feature type="transmembrane region" description="Helical" evidence="9">
    <location>
        <begin position="143"/>
        <end position="166"/>
    </location>
</feature>
<comment type="subcellular location">
    <subcellularLocation>
        <location evidence="2">Membrane</location>
        <topology evidence="2">Multi-pass membrane protein</topology>
    </subcellularLocation>
</comment>
<dbReference type="Proteomes" id="UP001295444">
    <property type="component" value="Chromosome 01"/>
</dbReference>
<evidence type="ECO:0000256" key="7">
    <source>
        <dbReference type="ARBA" id="ARBA00023136"/>
    </source>
</evidence>
<feature type="transmembrane region" description="Helical" evidence="9">
    <location>
        <begin position="63"/>
        <end position="85"/>
    </location>
</feature>
<keyword evidence="11" id="KW-0675">Receptor</keyword>
<keyword evidence="7 9" id="KW-0472">Membrane</keyword>
<evidence type="ECO:0000256" key="8">
    <source>
        <dbReference type="ARBA" id="ARBA00023224"/>
    </source>
</evidence>
<accession>A0AAD1R8F2</accession>
<feature type="transmembrane region" description="Helical" evidence="9">
    <location>
        <begin position="199"/>
        <end position="228"/>
    </location>
</feature>
<protein>
    <submittedName>
        <fullName evidence="11">Olfactory receptor 52K1-like</fullName>
    </submittedName>
</protein>
<dbReference type="EMBL" id="OW240912">
    <property type="protein sequence ID" value="CAH2226140.1"/>
    <property type="molecule type" value="Genomic_DNA"/>
</dbReference>
<dbReference type="PANTHER" id="PTHR26450:SF87">
    <property type="entry name" value="OLFACTORY RECEPTOR 51F2"/>
    <property type="match status" value="1"/>
</dbReference>
<sequence length="322" mass="35789">MLIGSNSSFSMPSTFLLIGIPGLEDGTLWISISFCAIYIVAIVGNCIILYVIKTEKSLHGPMYFFLSMLALNDVVFSSSTVPQMLSIFWFDAGRVDAVSCLTQMFFVHSIAVVESGILTAMAYDRLIAICFPLRYMSILTNVLLGKIATAIVGRGIVIIFPIPILVGRLHFCTENIVSHTYCDHMAVVKVACGDTKINYFYGLVISLFITGFDLAFIILSYVMILRAVHKLPTRGARRKALGTCGSHVSVLTFTYFTAIFSFVTYRFGQNTIPHSVHILVANIYILFPALLNSLIYGLKTKQIRQRVLRSVTHNISTLKPQR</sequence>
<evidence type="ECO:0000256" key="4">
    <source>
        <dbReference type="ARBA" id="ARBA00022692"/>
    </source>
</evidence>
<dbReference type="AlphaFoldDB" id="A0AAD1R8F2"/>
<dbReference type="Gene3D" id="1.20.1070.10">
    <property type="entry name" value="Rhodopsin 7-helix transmembrane proteins"/>
    <property type="match status" value="1"/>
</dbReference>
<dbReference type="PRINTS" id="PR00237">
    <property type="entry name" value="GPCRRHODOPSN"/>
</dbReference>
<dbReference type="CDD" id="cd15917">
    <property type="entry name" value="7tmA_OR51_52-like"/>
    <property type="match status" value="1"/>
</dbReference>
<dbReference type="FunFam" id="1.20.1070.10:FF:000006">
    <property type="entry name" value="Olfactory receptor"/>
    <property type="match status" value="1"/>
</dbReference>
<dbReference type="Pfam" id="PF13853">
    <property type="entry name" value="7tm_4"/>
    <property type="match status" value="1"/>
</dbReference>
<evidence type="ECO:0000256" key="1">
    <source>
        <dbReference type="ARBA" id="ARBA00002936"/>
    </source>
</evidence>
<keyword evidence="5" id="KW-0552">Olfaction</keyword>
<keyword evidence="3" id="KW-0716">Sensory transduction</keyword>